<dbReference type="Proteomes" id="UP000487350">
    <property type="component" value="Unassembled WGS sequence"/>
</dbReference>
<keyword evidence="3" id="KW-1185">Reference proteome</keyword>
<sequence>MAWLMGEMIMASPAPPTQYQVLYRAAMKQAATQGRAIMQNLVVQASEGLSRAAAQAFDEMERRVLGEASRALIRHEASLVENYPQALLHEFAQAIAGDTRKAATLSFDALELMGDDEMQESVDQMRMQQIVASQVELELAELNSLLCAVQGMKTMPAERSPLRPQVYVRSLRSVTMQSPVSAAVRSRWLKLMGDALGRELARAYKELSVELRMQGVEPAGFNATPSRDAVAIAAAPARQAGGPAAVAPGTLLNLKELKRLLSGDFDDQAPGDEADARATDFGLTVPAAFEVLQEMKQVDQVMHKLKQRQAGAAHADPLQAQLRAHAQSHAQSLSLEVVNLMVEKVAHDARLLAPVQQVVRELEPALLRLAMNDPRFFSDRKHPARRLLDELTQRSLAWQSVDAPGFAAFMEPLHQAAEVLLSTRIEGAEPFDYALKTLEQAWGEAQRRDRHHREKAVRALLKAEQRNLLADKIAQELRARPDVQAAPREVTAFLAGPWSQVLAQARLGDDTGAADPGGHAAFIADLLWSVQPRMSAANVARLARFAPLIVERLRSGLATIDYPAPAAQRFIDFLAQAHLQTMSAESAQQRPAALSTTLTRQELEAMFGENDAQGGHAWLGHSEAQQSGFIDTDYPQAPQPLFQPTQPATGAAALAATDKGADLPETGLQQGDWVELHMDGKWGRYEVTWASPHRTLFMFASATGKQHSMTRRLVGRMLKAGNLRLISGQTVVDLALDEVADEALRRSMDLNL</sequence>
<name>A0A844B7K8_9BURK</name>
<evidence type="ECO:0000256" key="1">
    <source>
        <dbReference type="SAM" id="MobiDB-lite"/>
    </source>
</evidence>
<evidence type="ECO:0000313" key="3">
    <source>
        <dbReference type="Proteomes" id="UP000487350"/>
    </source>
</evidence>
<accession>A0A844B7K8</accession>
<dbReference type="EMBL" id="WJBU01000004">
    <property type="protein sequence ID" value="MRD46521.1"/>
    <property type="molecule type" value="Genomic_DNA"/>
</dbReference>
<dbReference type="InterPro" id="IPR012434">
    <property type="entry name" value="DUF1631"/>
</dbReference>
<dbReference type="AlphaFoldDB" id="A0A844B7K8"/>
<evidence type="ECO:0000313" key="2">
    <source>
        <dbReference type="EMBL" id="MRD46521.1"/>
    </source>
</evidence>
<dbReference type="Pfam" id="PF07793">
    <property type="entry name" value="DUF1631"/>
    <property type="match status" value="1"/>
</dbReference>
<reference evidence="2 3" key="1">
    <citation type="submission" date="2019-11" db="EMBL/GenBank/DDBJ databases">
        <title>Caenimonas koreensis gen. nov., sp. nov., isolated from activated sludge.</title>
        <authorList>
            <person name="Seung H.R."/>
        </authorList>
    </citation>
    <scope>NUCLEOTIDE SEQUENCE [LARGE SCALE GENOMIC DNA]</scope>
    <source>
        <strain evidence="2 3">EMB320</strain>
    </source>
</reference>
<proteinExistence type="predicted"/>
<feature type="region of interest" description="Disordered" evidence="1">
    <location>
        <begin position="629"/>
        <end position="654"/>
    </location>
</feature>
<dbReference type="OrthoDB" id="6188167at2"/>
<organism evidence="2 3">
    <name type="scientific">Caenimonas koreensis DSM 17982</name>
    <dbReference type="NCBI Taxonomy" id="1121255"/>
    <lineage>
        <taxon>Bacteria</taxon>
        <taxon>Pseudomonadati</taxon>
        <taxon>Pseudomonadota</taxon>
        <taxon>Betaproteobacteria</taxon>
        <taxon>Burkholderiales</taxon>
        <taxon>Comamonadaceae</taxon>
        <taxon>Caenimonas</taxon>
    </lineage>
</organism>
<protein>
    <submittedName>
        <fullName evidence="2">DUF1631 family protein</fullName>
    </submittedName>
</protein>
<comment type="caution">
    <text evidence="2">The sequence shown here is derived from an EMBL/GenBank/DDBJ whole genome shotgun (WGS) entry which is preliminary data.</text>
</comment>
<dbReference type="RefSeq" id="WP_153583873.1">
    <property type="nucleotide sequence ID" value="NZ_WJBU01000004.1"/>
</dbReference>
<gene>
    <name evidence="2" type="ORF">GHT07_04490</name>
</gene>